<dbReference type="GO" id="GO:0046872">
    <property type="term" value="F:metal ion binding"/>
    <property type="evidence" value="ECO:0007669"/>
    <property type="project" value="UniProtKB-KW"/>
</dbReference>
<evidence type="ECO:0000313" key="5">
    <source>
        <dbReference type="Proteomes" id="UP000238954"/>
    </source>
</evidence>
<proteinExistence type="predicted"/>
<evidence type="ECO:0000256" key="2">
    <source>
        <dbReference type="ARBA" id="ARBA00023239"/>
    </source>
</evidence>
<dbReference type="AlphaFoldDB" id="A0A2S8B817"/>
<keyword evidence="1" id="KW-0479">Metal-binding</keyword>
<dbReference type="GO" id="GO:0016832">
    <property type="term" value="F:aldehyde-lyase activity"/>
    <property type="evidence" value="ECO:0007669"/>
    <property type="project" value="TreeGrafter"/>
</dbReference>
<dbReference type="PANTHER" id="PTHR22789:SF0">
    <property type="entry name" value="3-OXO-TETRONATE 4-PHOSPHATE DECARBOXYLASE-RELATED"/>
    <property type="match status" value="1"/>
</dbReference>
<dbReference type="Gene3D" id="3.40.225.10">
    <property type="entry name" value="Class II aldolase/adducin N-terminal domain"/>
    <property type="match status" value="1"/>
</dbReference>
<evidence type="ECO:0000256" key="1">
    <source>
        <dbReference type="ARBA" id="ARBA00022723"/>
    </source>
</evidence>
<dbReference type="SMART" id="SM01007">
    <property type="entry name" value="Aldolase_II"/>
    <property type="match status" value="1"/>
</dbReference>
<feature type="domain" description="Class II aldolase/adducin N-terminal" evidence="3">
    <location>
        <begin position="11"/>
        <end position="182"/>
    </location>
</feature>
<accession>A0A2S8B817</accession>
<organism evidence="4 5">
    <name type="scientific">Sphingopyxis lindanitolerans</name>
    <dbReference type="NCBI Taxonomy" id="2054227"/>
    <lineage>
        <taxon>Bacteria</taxon>
        <taxon>Pseudomonadati</taxon>
        <taxon>Pseudomonadota</taxon>
        <taxon>Alphaproteobacteria</taxon>
        <taxon>Sphingomonadales</taxon>
        <taxon>Sphingomonadaceae</taxon>
        <taxon>Sphingopyxis</taxon>
    </lineage>
</organism>
<dbReference type="RefSeq" id="WP_037557627.1">
    <property type="nucleotide sequence ID" value="NZ_CM009578.1"/>
</dbReference>
<dbReference type="Proteomes" id="UP000238954">
    <property type="component" value="Chromosome"/>
</dbReference>
<keyword evidence="5" id="KW-1185">Reference proteome</keyword>
<dbReference type="GO" id="GO:0019323">
    <property type="term" value="P:pentose catabolic process"/>
    <property type="evidence" value="ECO:0007669"/>
    <property type="project" value="TreeGrafter"/>
</dbReference>
<reference evidence="5" key="1">
    <citation type="submission" date="2017-11" db="EMBL/GenBank/DDBJ databases">
        <title>The complete genome sequence of Sphingopyxis pomeranensis sp. nov. strain WS5A3p.</title>
        <authorList>
            <person name="Kaminski M.A."/>
        </authorList>
    </citation>
    <scope>NUCLEOTIDE SEQUENCE [LARGE SCALE GENOMIC DNA]</scope>
    <source>
        <strain evidence="5">WS5A3p</strain>
    </source>
</reference>
<dbReference type="SUPFAM" id="SSF53639">
    <property type="entry name" value="AraD/HMP-PK domain-like"/>
    <property type="match status" value="1"/>
</dbReference>
<dbReference type="EMBL" id="PHFW01000002">
    <property type="protein sequence ID" value="PQM28399.1"/>
    <property type="molecule type" value="Genomic_DNA"/>
</dbReference>
<gene>
    <name evidence="4" type="ORF">CVO77_07940</name>
</gene>
<dbReference type="Pfam" id="PF00596">
    <property type="entry name" value="Aldolase_II"/>
    <property type="match status" value="1"/>
</dbReference>
<name>A0A2S8B817_9SPHN</name>
<evidence type="ECO:0000313" key="4">
    <source>
        <dbReference type="EMBL" id="PQM28399.1"/>
    </source>
</evidence>
<protein>
    <submittedName>
        <fullName evidence="4">Class II aldolase family protein</fullName>
    </submittedName>
</protein>
<dbReference type="InterPro" id="IPR001303">
    <property type="entry name" value="Aldolase_II/adducin_N"/>
</dbReference>
<dbReference type="InterPro" id="IPR050197">
    <property type="entry name" value="Aldolase_class_II_sugar_metab"/>
</dbReference>
<sequence>MPATIDPGLQMQVRMAARGLAHAGLVHAFGHCSARIDARHFLVCAAMPMGLIKDEPGTIVSVDGALPQKVLGEVRAHQAIYAARSDVGGICRIMPAATMSLSTLGITPAARHGLGAYFAPRPPLWDDPRLLRDDASARNLAIALGEARAIVMRGNGAITVGQDLKEAATFAFFLEDAARVERDVRSMGFGPQHGLLDEDEIRARQTLAGGVVERMWSWLTAMDVTEGRGASGG</sequence>
<keyword evidence="2" id="KW-0456">Lyase</keyword>
<dbReference type="PANTHER" id="PTHR22789">
    <property type="entry name" value="FUCULOSE PHOSPHATE ALDOLASE"/>
    <property type="match status" value="1"/>
</dbReference>
<dbReference type="InterPro" id="IPR036409">
    <property type="entry name" value="Aldolase_II/adducin_N_sf"/>
</dbReference>
<comment type="caution">
    <text evidence="4">The sequence shown here is derived from an EMBL/GenBank/DDBJ whole genome shotgun (WGS) entry which is preliminary data.</text>
</comment>
<dbReference type="OrthoDB" id="5291399at2"/>
<dbReference type="GO" id="GO:0005829">
    <property type="term" value="C:cytosol"/>
    <property type="evidence" value="ECO:0007669"/>
    <property type="project" value="TreeGrafter"/>
</dbReference>
<evidence type="ECO:0000259" key="3">
    <source>
        <dbReference type="SMART" id="SM01007"/>
    </source>
</evidence>